<feature type="domain" description="Transposase IS200-like" evidence="1">
    <location>
        <begin position="9"/>
        <end position="116"/>
    </location>
</feature>
<dbReference type="GO" id="GO:0004803">
    <property type="term" value="F:transposase activity"/>
    <property type="evidence" value="ECO:0007669"/>
    <property type="project" value="InterPro"/>
</dbReference>
<dbReference type="EMBL" id="FXUF01000003">
    <property type="protein sequence ID" value="SMP46452.1"/>
    <property type="molecule type" value="Genomic_DNA"/>
</dbReference>
<comment type="caution">
    <text evidence="2">The sequence shown here is derived from an EMBL/GenBank/DDBJ whole genome shotgun (WGS) entry which is preliminary data.</text>
</comment>
<sequence length="251" mass="28746">MARQARSATTYGIYHIFQQGHGKRPLFSNEEDRIIWLQMVARAREKFRFKLYAYCAADPQEYHLVLNLQGGDISKVMKSINIAYAMYAKCDGQLFKDRYKSTLVDSRNQLLDIMGQIHRRSRARKTTPDLFNSFCCYRGLVKDPLVSLDLDDFSALEEIVQSSKEDGKPCNRCIQTVSEAEAHLKTILSLNQITAEEMYRDKTFRNQLILRFRQETTLSQKEIGQIFGGLSESAVSKIISGNAGEHRSKAN</sequence>
<name>A0AA45WU57_9CLOT</name>
<dbReference type="PANTHER" id="PTHR34322">
    <property type="entry name" value="TRANSPOSASE, Y1_TNP DOMAIN-CONTAINING"/>
    <property type="match status" value="1"/>
</dbReference>
<reference evidence="2" key="1">
    <citation type="submission" date="2017-05" db="EMBL/GenBank/DDBJ databases">
        <authorList>
            <person name="Varghese N."/>
            <person name="Submissions S."/>
        </authorList>
    </citation>
    <scope>NUCLEOTIDE SEQUENCE</scope>
    <source>
        <strain evidence="2">Su22</strain>
    </source>
</reference>
<gene>
    <name evidence="2" type="ORF">SAMN06296020_10314</name>
</gene>
<evidence type="ECO:0000259" key="1">
    <source>
        <dbReference type="SMART" id="SM01321"/>
    </source>
</evidence>
<dbReference type="GO" id="GO:0003677">
    <property type="term" value="F:DNA binding"/>
    <property type="evidence" value="ECO:0007669"/>
    <property type="project" value="InterPro"/>
</dbReference>
<keyword evidence="3" id="KW-1185">Reference proteome</keyword>
<accession>A0AA45WU57</accession>
<dbReference type="SUPFAM" id="SSF143422">
    <property type="entry name" value="Transposase IS200-like"/>
    <property type="match status" value="1"/>
</dbReference>
<dbReference type="SMART" id="SM01321">
    <property type="entry name" value="Y1_Tnp"/>
    <property type="match status" value="1"/>
</dbReference>
<protein>
    <submittedName>
        <fullName evidence="2">REP element-mobilizing transposase RayT</fullName>
    </submittedName>
</protein>
<evidence type="ECO:0000313" key="2">
    <source>
        <dbReference type="EMBL" id="SMP46452.1"/>
    </source>
</evidence>
<dbReference type="Proteomes" id="UP001158066">
    <property type="component" value="Unassembled WGS sequence"/>
</dbReference>
<dbReference type="InterPro" id="IPR036515">
    <property type="entry name" value="Transposase_17_sf"/>
</dbReference>
<organism evidence="2 3">
    <name type="scientific">Anoxynatronum buryatiense</name>
    <dbReference type="NCBI Taxonomy" id="489973"/>
    <lineage>
        <taxon>Bacteria</taxon>
        <taxon>Bacillati</taxon>
        <taxon>Bacillota</taxon>
        <taxon>Clostridia</taxon>
        <taxon>Eubacteriales</taxon>
        <taxon>Clostridiaceae</taxon>
        <taxon>Anoxynatronum</taxon>
    </lineage>
</organism>
<evidence type="ECO:0000313" key="3">
    <source>
        <dbReference type="Proteomes" id="UP001158066"/>
    </source>
</evidence>
<proteinExistence type="predicted"/>
<dbReference type="AlphaFoldDB" id="A0AA45WU57"/>
<dbReference type="RefSeq" id="WP_283408300.1">
    <property type="nucleotide sequence ID" value="NZ_FXUF01000003.1"/>
</dbReference>
<dbReference type="InterPro" id="IPR002686">
    <property type="entry name" value="Transposase_17"/>
</dbReference>
<dbReference type="GO" id="GO:0006313">
    <property type="term" value="P:DNA transposition"/>
    <property type="evidence" value="ECO:0007669"/>
    <property type="project" value="InterPro"/>
</dbReference>
<dbReference type="Gene3D" id="3.30.70.1290">
    <property type="entry name" value="Transposase IS200-like"/>
    <property type="match status" value="1"/>
</dbReference>
<dbReference type="PANTHER" id="PTHR34322:SF2">
    <property type="entry name" value="TRANSPOSASE IS200-LIKE DOMAIN-CONTAINING PROTEIN"/>
    <property type="match status" value="1"/>
</dbReference>